<dbReference type="EMBL" id="LGRX02008859">
    <property type="protein sequence ID" value="KAK3272647.1"/>
    <property type="molecule type" value="Genomic_DNA"/>
</dbReference>
<feature type="compositionally biased region" description="Low complexity" evidence="1">
    <location>
        <begin position="80"/>
        <end position="93"/>
    </location>
</feature>
<organism evidence="2 3">
    <name type="scientific">Cymbomonas tetramitiformis</name>
    <dbReference type="NCBI Taxonomy" id="36881"/>
    <lineage>
        <taxon>Eukaryota</taxon>
        <taxon>Viridiplantae</taxon>
        <taxon>Chlorophyta</taxon>
        <taxon>Pyramimonadophyceae</taxon>
        <taxon>Pyramimonadales</taxon>
        <taxon>Pyramimonadaceae</taxon>
        <taxon>Cymbomonas</taxon>
    </lineage>
</organism>
<dbReference type="Proteomes" id="UP001190700">
    <property type="component" value="Unassembled WGS sequence"/>
</dbReference>
<accession>A0AAE0G6Q8</accession>
<keyword evidence="3" id="KW-1185">Reference proteome</keyword>
<dbReference type="AlphaFoldDB" id="A0AAE0G6Q8"/>
<evidence type="ECO:0000313" key="2">
    <source>
        <dbReference type="EMBL" id="KAK3272647.1"/>
    </source>
</evidence>
<reference evidence="2 3" key="1">
    <citation type="journal article" date="2015" name="Genome Biol. Evol.">
        <title>Comparative Genomics of a Bacterivorous Green Alga Reveals Evolutionary Causalities and Consequences of Phago-Mixotrophic Mode of Nutrition.</title>
        <authorList>
            <person name="Burns J.A."/>
            <person name="Paasch A."/>
            <person name="Narechania A."/>
            <person name="Kim E."/>
        </authorList>
    </citation>
    <scope>NUCLEOTIDE SEQUENCE [LARGE SCALE GENOMIC DNA]</scope>
    <source>
        <strain evidence="2 3">PLY_AMNH</strain>
    </source>
</reference>
<gene>
    <name evidence="2" type="ORF">CYMTET_19068</name>
</gene>
<evidence type="ECO:0000256" key="1">
    <source>
        <dbReference type="SAM" id="MobiDB-lite"/>
    </source>
</evidence>
<comment type="caution">
    <text evidence="2">The sequence shown here is derived from an EMBL/GenBank/DDBJ whole genome shotgun (WGS) entry which is preliminary data.</text>
</comment>
<name>A0AAE0G6Q8_9CHLO</name>
<sequence>MEGATRKFDSPYWHGGAARHVKDTGSGTLGWLGFVTVQKECGLTVLAARDALRDRRQRARKVRRECGGGKSPAGSDAGMESLAESPAESTAESTARATNAANVWLGLQHKGCKGVAGSADESAARRVAERAFHRSCFMHLLEEVLPCAPAVSQGVCTGGDVGARCALYIYCTALAMRSAFVLGGTLVLRAVVVVLCGLALKVYAEVEGTPLVLWATSGDGYHHWGGHQLLLCEPREMRFLC</sequence>
<feature type="region of interest" description="Disordered" evidence="1">
    <location>
        <begin position="59"/>
        <end position="93"/>
    </location>
</feature>
<protein>
    <submittedName>
        <fullName evidence="2">Uncharacterized protein</fullName>
    </submittedName>
</protein>
<evidence type="ECO:0000313" key="3">
    <source>
        <dbReference type="Proteomes" id="UP001190700"/>
    </source>
</evidence>
<proteinExistence type="predicted"/>